<dbReference type="Gene3D" id="3.40.630.30">
    <property type="match status" value="1"/>
</dbReference>
<comment type="caution">
    <text evidence="1">The sequence shown here is derived from an EMBL/GenBank/DDBJ whole genome shotgun (WGS) entry which is preliminary data.</text>
</comment>
<dbReference type="Pfam" id="PF13527">
    <property type="entry name" value="Acetyltransf_9"/>
    <property type="match status" value="1"/>
</dbReference>
<gene>
    <name evidence="1" type="ORF">DM484_19430</name>
</gene>
<accession>A0A2W4QSY1</accession>
<evidence type="ECO:0008006" key="3">
    <source>
        <dbReference type="Google" id="ProtNLM"/>
    </source>
</evidence>
<proteinExistence type="predicted"/>
<dbReference type="InterPro" id="IPR016181">
    <property type="entry name" value="Acyl_CoA_acyltransferase"/>
</dbReference>
<name>A0A2W4QSY1_9GAMM</name>
<dbReference type="AlphaFoldDB" id="A0A2W4QSY1"/>
<sequence>MRVSHLAKTDAATGCGQTATRNGFTHYCPVISHLAARSKHPSVQIGTSPRTPLMRCSRILFTRIPASIYGTVCSPTTVRDVLKQMCERVLLESKGKLPKWLTAWAGLADETELLALFRRAFGQDMDPALWRWKYQGLDFYGALVRREGRVVAFYGGIPRTVSLFGSQATAVQIGDVMVDPGERGILTRRGPFFQAASHYLQHRVGLRQNFPIAFGFPSQRAFRLGEHLGFYAKVGEIMRIEWPALKAWPSPLLRVRPLSASQGPAADRLWLEMAAALSRQIVGVRNFAYLKHRYLEHPTISYRVFMVSNRLSAKPFGIIVVRDEGEVLELVDVAAPPERLPTLVKIVRRLAWNLGKPKAYTWITAQYAGLFAGETGTVLPAGIVVPAFLWQQAMPPKEIDGHWWLMSGDTDFH</sequence>
<dbReference type="EMBL" id="QJPH01000397">
    <property type="protein sequence ID" value="PZN75165.1"/>
    <property type="molecule type" value="Genomic_DNA"/>
</dbReference>
<reference evidence="1 2" key="1">
    <citation type="journal article" date="2018" name="Aquat. Microb. Ecol.">
        <title>Gammaproteobacterial methanotrophs dominate.</title>
        <authorList>
            <person name="Rissanen A.J."/>
            <person name="Saarenheimo J."/>
            <person name="Tiirola M."/>
            <person name="Peura S."/>
            <person name="Aalto S.L."/>
            <person name="Karvinen A."/>
            <person name="Nykanen H."/>
        </authorList>
    </citation>
    <scope>NUCLEOTIDE SEQUENCE [LARGE SCALE GENOMIC DNA]</scope>
    <source>
        <strain evidence="1">AMbin10</strain>
    </source>
</reference>
<organism evidence="1 2">
    <name type="scientific">Candidatus Methylumidiphilus alinenensis</name>
    <dbReference type="NCBI Taxonomy" id="2202197"/>
    <lineage>
        <taxon>Bacteria</taxon>
        <taxon>Pseudomonadati</taxon>
        <taxon>Pseudomonadota</taxon>
        <taxon>Gammaproteobacteria</taxon>
        <taxon>Methylococcales</taxon>
        <taxon>Candidatus Methylumidiphilus</taxon>
    </lineage>
</organism>
<dbReference type="SUPFAM" id="SSF55729">
    <property type="entry name" value="Acyl-CoA N-acyltransferases (Nat)"/>
    <property type="match status" value="1"/>
</dbReference>
<protein>
    <recommendedName>
        <fullName evidence="3">GNAT family N-acetyltransferase</fullName>
    </recommendedName>
</protein>
<evidence type="ECO:0000313" key="2">
    <source>
        <dbReference type="Proteomes" id="UP000249396"/>
    </source>
</evidence>
<evidence type="ECO:0000313" key="1">
    <source>
        <dbReference type="EMBL" id="PZN75165.1"/>
    </source>
</evidence>
<dbReference type="Proteomes" id="UP000249396">
    <property type="component" value="Unassembled WGS sequence"/>
</dbReference>